<evidence type="ECO:0000313" key="3">
    <source>
        <dbReference type="Proteomes" id="UP000193307"/>
    </source>
</evidence>
<proteinExistence type="predicted"/>
<reference evidence="2 3" key="1">
    <citation type="submission" date="2017-03" db="EMBL/GenBank/DDBJ databases">
        <authorList>
            <person name="Afonso C.L."/>
            <person name="Miller P.J."/>
            <person name="Scott M.A."/>
            <person name="Spackman E."/>
            <person name="Goraichik I."/>
            <person name="Dimitrov K.M."/>
            <person name="Suarez D.L."/>
            <person name="Swayne D.E."/>
        </authorList>
    </citation>
    <scope>NUCLEOTIDE SEQUENCE [LARGE SCALE GENOMIC DNA]</scope>
    <source>
        <strain evidence="2 3">CECT 7971</strain>
    </source>
</reference>
<accession>A0A1Y5T2K0</accession>
<name>A0A1Y5T2K0_9RHOB</name>
<dbReference type="EMBL" id="FWFW01000009">
    <property type="protein sequence ID" value="SLN54566.1"/>
    <property type="molecule type" value="Genomic_DNA"/>
</dbReference>
<protein>
    <recommendedName>
        <fullName evidence="4">Fels-1 Prophage Protein-like protein</fullName>
    </recommendedName>
</protein>
<dbReference type="RefSeq" id="WP_085849923.1">
    <property type="nucleotide sequence ID" value="NZ_FNZV01000009.1"/>
</dbReference>
<organism evidence="2 3">
    <name type="scientific">Pacificibacter marinus</name>
    <dbReference type="NCBI Taxonomy" id="658057"/>
    <lineage>
        <taxon>Bacteria</taxon>
        <taxon>Pseudomonadati</taxon>
        <taxon>Pseudomonadota</taxon>
        <taxon>Alphaproteobacteria</taxon>
        <taxon>Rhodobacterales</taxon>
        <taxon>Roseobacteraceae</taxon>
        <taxon>Pacificibacter</taxon>
    </lineage>
</organism>
<evidence type="ECO:0000256" key="1">
    <source>
        <dbReference type="SAM" id="SignalP"/>
    </source>
</evidence>
<evidence type="ECO:0008006" key="4">
    <source>
        <dbReference type="Google" id="ProtNLM"/>
    </source>
</evidence>
<gene>
    <name evidence="2" type="ORF">PAM7971_02817</name>
</gene>
<dbReference type="Proteomes" id="UP000193307">
    <property type="component" value="Unassembled WGS sequence"/>
</dbReference>
<feature type="signal peptide" evidence="1">
    <location>
        <begin position="1"/>
        <end position="25"/>
    </location>
</feature>
<keyword evidence="1" id="KW-0732">Signal</keyword>
<evidence type="ECO:0000313" key="2">
    <source>
        <dbReference type="EMBL" id="SLN54566.1"/>
    </source>
</evidence>
<keyword evidence="3" id="KW-1185">Reference proteome</keyword>
<dbReference type="AlphaFoldDB" id="A0A1Y5T2K0"/>
<feature type="chain" id="PRO_5011007100" description="Fels-1 Prophage Protein-like protein" evidence="1">
    <location>
        <begin position="26"/>
        <end position="125"/>
    </location>
</feature>
<sequence length="125" mass="13784">MTHIRNIAFAIALPLGALFSAPASANDLDWIVGCCLSPNPIECFKEGSAEVKFKDEERLASLTERMTKLSRSGAFDEARKTKDALGLKKGPYTSSCGIEKTLTLFEKRVPFEKIQAECDVKSVRK</sequence>
<dbReference type="STRING" id="658057.SAMN04488032_109126"/>